<dbReference type="PANTHER" id="PTHR11774">
    <property type="entry name" value="GERANYLGERANYL TRANSFERASE TYPE BETA SUBUNIT"/>
    <property type="match status" value="1"/>
</dbReference>
<reference evidence="11 12" key="1">
    <citation type="journal article" date="2014" name="PLoS Genet.">
        <title>The Genome of Spironucleus salmonicida Highlights a Fish Pathogen Adapted to Fluctuating Environments.</title>
        <authorList>
            <person name="Xu F."/>
            <person name="Jerlstrom-Hultqvist J."/>
            <person name="Einarsson E."/>
            <person name="Astvaldsson A."/>
            <person name="Svard S.G."/>
            <person name="Andersson J.O."/>
        </authorList>
    </citation>
    <scope>NUCLEOTIDE SEQUENCE</scope>
    <source>
        <strain evidence="12">ATCC 50377</strain>
    </source>
</reference>
<evidence type="ECO:0000256" key="6">
    <source>
        <dbReference type="ARBA" id="ARBA00022737"/>
    </source>
</evidence>
<dbReference type="Proteomes" id="UP000018208">
    <property type="component" value="Unassembled WGS sequence"/>
</dbReference>
<proteinExistence type="inferred from homology"/>
<dbReference type="OrthoDB" id="5428259at2759"/>
<dbReference type="EMBL" id="KI546115">
    <property type="protein sequence ID" value="EST44590.1"/>
    <property type="molecule type" value="Genomic_DNA"/>
</dbReference>
<dbReference type="GO" id="GO:0046872">
    <property type="term" value="F:metal ion binding"/>
    <property type="evidence" value="ECO:0007669"/>
    <property type="project" value="UniProtKB-KW"/>
</dbReference>
<evidence type="ECO:0000313" key="11">
    <source>
        <dbReference type="EMBL" id="EST44590.1"/>
    </source>
</evidence>
<dbReference type="AlphaFoldDB" id="V6LJ00"/>
<accession>V6LJ00</accession>
<comment type="similarity">
    <text evidence="2">Belongs to the protein prenyltransferase subunit beta family.</text>
</comment>
<dbReference type="VEuPathDB" id="GiardiaDB:SS50377_24709"/>
<dbReference type="GO" id="GO:0008318">
    <property type="term" value="F:protein prenyltransferase activity"/>
    <property type="evidence" value="ECO:0007669"/>
    <property type="project" value="InterPro"/>
</dbReference>
<dbReference type="PANTHER" id="PTHR11774:SF11">
    <property type="entry name" value="GERANYLGERANYL TRANSFERASE TYPE-2 SUBUNIT BETA"/>
    <property type="match status" value="1"/>
</dbReference>
<evidence type="ECO:0000256" key="7">
    <source>
        <dbReference type="ARBA" id="ARBA00022833"/>
    </source>
</evidence>
<sequence length="304" mass="33760">MNLNTESLTQFLLSWNNDTQAAHESYMRMWSLHMWTSTLIQLNVQFNNNTIISEVLSMYDQKSYLFAHTINGLPEAHATSFAILTLRNLSALNQLISPELTFAALQDLSTIQGFKSDNFIEEVDSRLTLFTIIALEALCTQFNFVLDDKIVENCTNFLISCINDDGGAGAVPNAISHAAQVYCVVCGLKILNTFSRLSEAQISGFSIFLLQLQTSLGGFCGRQNKLPDACYCMWAAATLKVLGVRFNEDILYSFVTECQDQSGGIADRQGNPPDLFHSHYVCSFLGQMGVLGKKVDAVRDMVVE</sequence>
<evidence type="ECO:0000313" key="12">
    <source>
        <dbReference type="EMBL" id="KAH0572598.1"/>
    </source>
</evidence>
<dbReference type="Pfam" id="PF00432">
    <property type="entry name" value="Prenyltrans"/>
    <property type="match status" value="1"/>
</dbReference>
<keyword evidence="7" id="KW-0862">Zinc</keyword>
<evidence type="ECO:0000256" key="2">
    <source>
        <dbReference type="ARBA" id="ARBA00010497"/>
    </source>
</evidence>
<name>V6LJ00_9EUKA</name>
<keyword evidence="6" id="KW-0677">Repeat</keyword>
<dbReference type="InterPro" id="IPR008930">
    <property type="entry name" value="Terpenoid_cyclase/PrenylTrfase"/>
</dbReference>
<reference evidence="12" key="2">
    <citation type="submission" date="2020-12" db="EMBL/GenBank/DDBJ databases">
        <title>New Spironucleus salmonicida genome in near-complete chromosomes.</title>
        <authorList>
            <person name="Xu F."/>
            <person name="Kurt Z."/>
            <person name="Jimenez-Gonzalez A."/>
            <person name="Astvaldsson A."/>
            <person name="Andersson J.O."/>
            <person name="Svard S.G."/>
        </authorList>
    </citation>
    <scope>NUCLEOTIDE SEQUENCE</scope>
    <source>
        <strain evidence="12">ATCC 50377</strain>
    </source>
</reference>
<keyword evidence="4 11" id="KW-0808">Transferase</keyword>
<evidence type="ECO:0000256" key="5">
    <source>
        <dbReference type="ARBA" id="ARBA00022723"/>
    </source>
</evidence>
<dbReference type="Gene3D" id="1.50.10.20">
    <property type="match status" value="1"/>
</dbReference>
<evidence type="ECO:0000256" key="9">
    <source>
        <dbReference type="ARBA" id="ARBA00032766"/>
    </source>
</evidence>
<evidence type="ECO:0000259" key="10">
    <source>
        <dbReference type="Pfam" id="PF00432"/>
    </source>
</evidence>
<comment type="cofactor">
    <cofactor evidence="1">
        <name>Zn(2+)</name>
        <dbReference type="ChEBI" id="CHEBI:29105"/>
    </cofactor>
</comment>
<gene>
    <name evidence="11" type="ORF">SS50377_15595</name>
    <name evidence="12" type="ORF">SS50377_24709</name>
</gene>
<protein>
    <recommendedName>
        <fullName evidence="8">Geranylgeranyl transferase type II subunit beta</fullName>
    </recommendedName>
    <alternativeName>
        <fullName evidence="9">Type II protein geranyl-geranyltransferase subunit beta</fullName>
    </alternativeName>
</protein>
<dbReference type="SUPFAM" id="SSF48239">
    <property type="entry name" value="Terpenoid cyclases/Protein prenyltransferases"/>
    <property type="match status" value="1"/>
</dbReference>
<evidence type="ECO:0000256" key="1">
    <source>
        <dbReference type="ARBA" id="ARBA00001947"/>
    </source>
</evidence>
<evidence type="ECO:0000256" key="4">
    <source>
        <dbReference type="ARBA" id="ARBA00022679"/>
    </source>
</evidence>
<feature type="domain" description="Prenyltransferase alpha-alpha toroid" evidence="10">
    <location>
        <begin position="8"/>
        <end position="295"/>
    </location>
</feature>
<keyword evidence="13" id="KW-1185">Reference proteome</keyword>
<dbReference type="EMBL" id="AUWU02000005">
    <property type="protein sequence ID" value="KAH0572598.1"/>
    <property type="molecule type" value="Genomic_DNA"/>
</dbReference>
<keyword evidence="3" id="KW-0637">Prenyltransferase</keyword>
<organism evidence="11">
    <name type="scientific">Spironucleus salmonicida</name>
    <dbReference type="NCBI Taxonomy" id="348837"/>
    <lineage>
        <taxon>Eukaryota</taxon>
        <taxon>Metamonada</taxon>
        <taxon>Diplomonadida</taxon>
        <taxon>Hexamitidae</taxon>
        <taxon>Hexamitinae</taxon>
        <taxon>Spironucleus</taxon>
    </lineage>
</organism>
<dbReference type="InterPro" id="IPR001330">
    <property type="entry name" value="Prenyltrans"/>
</dbReference>
<keyword evidence="5" id="KW-0479">Metal-binding</keyword>
<dbReference type="InterPro" id="IPR045089">
    <property type="entry name" value="PGGT1B-like"/>
</dbReference>
<evidence type="ECO:0000256" key="8">
    <source>
        <dbReference type="ARBA" id="ARBA00030816"/>
    </source>
</evidence>
<evidence type="ECO:0000256" key="3">
    <source>
        <dbReference type="ARBA" id="ARBA00022602"/>
    </source>
</evidence>
<evidence type="ECO:0000313" key="13">
    <source>
        <dbReference type="Proteomes" id="UP000018208"/>
    </source>
</evidence>